<name>A0A1I0MXI5_9FIRM</name>
<feature type="transmembrane region" description="Helical" evidence="1">
    <location>
        <begin position="88"/>
        <end position="105"/>
    </location>
</feature>
<evidence type="ECO:0000313" key="2">
    <source>
        <dbReference type="EMBL" id="SEV93195.1"/>
    </source>
</evidence>
<feature type="transmembrane region" description="Helical" evidence="1">
    <location>
        <begin position="40"/>
        <end position="57"/>
    </location>
</feature>
<dbReference type="EMBL" id="FOJI01000002">
    <property type="protein sequence ID" value="SEV93195.1"/>
    <property type="molecule type" value="Genomic_DNA"/>
</dbReference>
<evidence type="ECO:0008006" key="4">
    <source>
        <dbReference type="Google" id="ProtNLM"/>
    </source>
</evidence>
<feature type="transmembrane region" description="Helical" evidence="1">
    <location>
        <begin position="272"/>
        <end position="293"/>
    </location>
</feature>
<keyword evidence="3" id="KW-1185">Reference proteome</keyword>
<feature type="transmembrane region" description="Helical" evidence="1">
    <location>
        <begin position="12"/>
        <end position="34"/>
    </location>
</feature>
<dbReference type="Proteomes" id="UP000199701">
    <property type="component" value="Unassembled WGS sequence"/>
</dbReference>
<keyword evidence="1" id="KW-0812">Transmembrane</keyword>
<dbReference type="STRING" id="99656.SAMN05421659_102210"/>
<organism evidence="2 3">
    <name type="scientific">[Clostridium] fimetarium</name>
    <dbReference type="NCBI Taxonomy" id="99656"/>
    <lineage>
        <taxon>Bacteria</taxon>
        <taxon>Bacillati</taxon>
        <taxon>Bacillota</taxon>
        <taxon>Clostridia</taxon>
        <taxon>Lachnospirales</taxon>
        <taxon>Lachnospiraceae</taxon>
    </lineage>
</organism>
<sequence length="412" mass="47394">MTNRRIKVALRLLEIVMQCLFFVTLNIIVSYLLLKYNVSEYNRCLMISVLVIAAYLFRKYIHSFFTFYLLHVFLFVAAVFYARSANECFLYILQVGILVAFSGHIKVATMRVTEEKMSLVGMAVMVVCYMLGLGTHNTVMIQSGLLILVLFTLAEIIYNNLDKINNVFIDNKENADFPAKQLFRVNMDMLATSVIIIFMAMMAFYSGPFGNIFQMIGRFLQWIIALILKLLLYRKPIEQRVLPTLSVETIGDSSEDSAEGMDPPISGSFDQLFYALLIMFIIFITLVLIIKIVKEMKNFSKKKKLGADMIEFIKPKKNATSKIKISRVNHKNEASELDYNLKLRKIYKKKVKKGLGKEKLPTNAFPEEITRKGISEDEKDIKIVTEIYEKARYSNEKVNAEEIEIIKNINNT</sequence>
<keyword evidence="1" id="KW-1133">Transmembrane helix</keyword>
<keyword evidence="1" id="KW-0472">Membrane</keyword>
<proteinExistence type="predicted"/>
<evidence type="ECO:0000313" key="3">
    <source>
        <dbReference type="Proteomes" id="UP000199701"/>
    </source>
</evidence>
<feature type="transmembrane region" description="Helical" evidence="1">
    <location>
        <begin position="64"/>
        <end position="82"/>
    </location>
</feature>
<feature type="transmembrane region" description="Helical" evidence="1">
    <location>
        <begin position="140"/>
        <end position="161"/>
    </location>
</feature>
<accession>A0A1I0MXI5</accession>
<protein>
    <recommendedName>
        <fullName evidence="4">DUF4129 domain-containing protein</fullName>
    </recommendedName>
</protein>
<dbReference type="AlphaFoldDB" id="A0A1I0MXI5"/>
<feature type="transmembrane region" description="Helical" evidence="1">
    <location>
        <begin position="182"/>
        <end position="206"/>
    </location>
</feature>
<feature type="transmembrane region" description="Helical" evidence="1">
    <location>
        <begin position="117"/>
        <end position="134"/>
    </location>
</feature>
<evidence type="ECO:0000256" key="1">
    <source>
        <dbReference type="SAM" id="Phobius"/>
    </source>
</evidence>
<reference evidence="2 3" key="1">
    <citation type="submission" date="2016-10" db="EMBL/GenBank/DDBJ databases">
        <authorList>
            <person name="de Groot N.N."/>
        </authorList>
    </citation>
    <scope>NUCLEOTIDE SEQUENCE [LARGE SCALE GENOMIC DNA]</scope>
    <source>
        <strain evidence="2 3">DSM 9179</strain>
    </source>
</reference>
<dbReference type="RefSeq" id="WP_092450604.1">
    <property type="nucleotide sequence ID" value="NZ_FOJI01000002.1"/>
</dbReference>
<gene>
    <name evidence="2" type="ORF">SAMN05421659_102210</name>
</gene>